<keyword evidence="3" id="KW-1185">Reference proteome</keyword>
<keyword evidence="1" id="KW-1133">Transmembrane helix</keyword>
<comment type="caution">
    <text evidence="2">The sequence shown here is derived from an EMBL/GenBank/DDBJ whole genome shotgun (WGS) entry which is preliminary data.</text>
</comment>
<evidence type="ECO:0000313" key="3">
    <source>
        <dbReference type="Proteomes" id="UP001233172"/>
    </source>
</evidence>
<gene>
    <name evidence="2" type="ORF">Bpfe_019543</name>
</gene>
<protein>
    <submittedName>
        <fullName evidence="2">Protein TTE1956-like X2</fullName>
    </submittedName>
</protein>
<reference evidence="2" key="2">
    <citation type="submission" date="2023-04" db="EMBL/GenBank/DDBJ databases">
        <authorList>
            <person name="Bu L."/>
            <person name="Lu L."/>
            <person name="Laidemitt M.R."/>
            <person name="Zhang S.M."/>
            <person name="Mutuku M."/>
            <person name="Mkoji G."/>
            <person name="Steinauer M."/>
            <person name="Loker E.S."/>
        </authorList>
    </citation>
    <scope>NUCLEOTIDE SEQUENCE</scope>
    <source>
        <strain evidence="2">KasaAsao</strain>
        <tissue evidence="2">Whole Snail</tissue>
    </source>
</reference>
<sequence>MEVMAVAEHEPDDHEETIKATKQFVYITRSSKQKSSKIATFFFKYRYLIDKNDLCMHSRKPAQEAAAWKSKYDRSTDVIIMNENAFFIFVCVIIFVFCVGLLFCE</sequence>
<keyword evidence="1" id="KW-0472">Membrane</keyword>
<dbReference type="EMBL" id="JASAOG010000108">
    <property type="protein sequence ID" value="KAK0051023.1"/>
    <property type="molecule type" value="Genomic_DNA"/>
</dbReference>
<evidence type="ECO:0000313" key="2">
    <source>
        <dbReference type="EMBL" id="KAK0051023.1"/>
    </source>
</evidence>
<reference evidence="2" key="1">
    <citation type="journal article" date="2023" name="PLoS Negl. Trop. Dis.">
        <title>A genome sequence for Biomphalaria pfeifferi, the major vector snail for the human-infecting parasite Schistosoma mansoni.</title>
        <authorList>
            <person name="Bu L."/>
            <person name="Lu L."/>
            <person name="Laidemitt M.R."/>
            <person name="Zhang S.M."/>
            <person name="Mutuku M."/>
            <person name="Mkoji G."/>
            <person name="Steinauer M."/>
            <person name="Loker E.S."/>
        </authorList>
    </citation>
    <scope>NUCLEOTIDE SEQUENCE</scope>
    <source>
        <strain evidence="2">KasaAsao</strain>
    </source>
</reference>
<dbReference type="Proteomes" id="UP001233172">
    <property type="component" value="Unassembled WGS sequence"/>
</dbReference>
<feature type="transmembrane region" description="Helical" evidence="1">
    <location>
        <begin position="85"/>
        <end position="104"/>
    </location>
</feature>
<name>A0AAD8BBM4_BIOPF</name>
<accession>A0AAD8BBM4</accession>
<proteinExistence type="predicted"/>
<keyword evidence="1" id="KW-0812">Transmembrane</keyword>
<organism evidence="2 3">
    <name type="scientific">Biomphalaria pfeifferi</name>
    <name type="common">Bloodfluke planorb</name>
    <name type="synonym">Freshwater snail</name>
    <dbReference type="NCBI Taxonomy" id="112525"/>
    <lineage>
        <taxon>Eukaryota</taxon>
        <taxon>Metazoa</taxon>
        <taxon>Spiralia</taxon>
        <taxon>Lophotrochozoa</taxon>
        <taxon>Mollusca</taxon>
        <taxon>Gastropoda</taxon>
        <taxon>Heterobranchia</taxon>
        <taxon>Euthyneura</taxon>
        <taxon>Panpulmonata</taxon>
        <taxon>Hygrophila</taxon>
        <taxon>Lymnaeoidea</taxon>
        <taxon>Planorbidae</taxon>
        <taxon>Biomphalaria</taxon>
    </lineage>
</organism>
<evidence type="ECO:0000256" key="1">
    <source>
        <dbReference type="SAM" id="Phobius"/>
    </source>
</evidence>
<dbReference type="AlphaFoldDB" id="A0AAD8BBM4"/>